<accession>A0AA35VIJ5</accession>
<evidence type="ECO:0000313" key="2">
    <source>
        <dbReference type="Proteomes" id="UP001177003"/>
    </source>
</evidence>
<dbReference type="AlphaFoldDB" id="A0AA35VIJ5"/>
<name>A0AA35VIJ5_LACSI</name>
<proteinExistence type="predicted"/>
<evidence type="ECO:0000313" key="1">
    <source>
        <dbReference type="EMBL" id="CAI9269573.1"/>
    </source>
</evidence>
<gene>
    <name evidence="1" type="ORF">LSALG_LOCUS9941</name>
</gene>
<dbReference type="EMBL" id="OX465077">
    <property type="protein sequence ID" value="CAI9269573.1"/>
    <property type="molecule type" value="Genomic_DNA"/>
</dbReference>
<dbReference type="Proteomes" id="UP001177003">
    <property type="component" value="Chromosome 1"/>
</dbReference>
<protein>
    <submittedName>
        <fullName evidence="1">Uncharacterized protein</fullName>
    </submittedName>
</protein>
<sequence>MNLKMVELKLEMTKELSKIEKNSSDLHGKVNVLGDALAKSVEYNTIYSTTLDEKSPKDSKVFSQLEEFFTGVKDSITNVAISYKSYVSLESIL</sequence>
<organism evidence="1 2">
    <name type="scientific">Lactuca saligna</name>
    <name type="common">Willowleaf lettuce</name>
    <dbReference type="NCBI Taxonomy" id="75948"/>
    <lineage>
        <taxon>Eukaryota</taxon>
        <taxon>Viridiplantae</taxon>
        <taxon>Streptophyta</taxon>
        <taxon>Embryophyta</taxon>
        <taxon>Tracheophyta</taxon>
        <taxon>Spermatophyta</taxon>
        <taxon>Magnoliopsida</taxon>
        <taxon>eudicotyledons</taxon>
        <taxon>Gunneridae</taxon>
        <taxon>Pentapetalae</taxon>
        <taxon>asterids</taxon>
        <taxon>campanulids</taxon>
        <taxon>Asterales</taxon>
        <taxon>Asteraceae</taxon>
        <taxon>Cichorioideae</taxon>
        <taxon>Cichorieae</taxon>
        <taxon>Lactucinae</taxon>
        <taxon>Lactuca</taxon>
    </lineage>
</organism>
<reference evidence="1" key="1">
    <citation type="submission" date="2023-04" db="EMBL/GenBank/DDBJ databases">
        <authorList>
            <person name="Vijverberg K."/>
            <person name="Xiong W."/>
            <person name="Schranz E."/>
        </authorList>
    </citation>
    <scope>NUCLEOTIDE SEQUENCE</scope>
</reference>
<keyword evidence="2" id="KW-1185">Reference proteome</keyword>